<gene>
    <name evidence="2" type="ORF">K457DRAFT_133777</name>
</gene>
<feature type="compositionally biased region" description="Low complexity" evidence="1">
    <location>
        <begin position="550"/>
        <end position="565"/>
    </location>
</feature>
<feature type="compositionally biased region" description="Polar residues" evidence="1">
    <location>
        <begin position="443"/>
        <end position="455"/>
    </location>
</feature>
<dbReference type="AlphaFoldDB" id="A0A197KAK7"/>
<name>A0A197KAK7_9FUNG</name>
<dbReference type="Proteomes" id="UP000078512">
    <property type="component" value="Unassembled WGS sequence"/>
</dbReference>
<reference evidence="2 3" key="1">
    <citation type="submission" date="2016-05" db="EMBL/GenBank/DDBJ databases">
        <title>Genome sequencing reveals origins of a unique bacterial endosymbiosis in the earliest lineages of terrestrial Fungi.</title>
        <authorList>
            <consortium name="DOE Joint Genome Institute"/>
            <person name="Uehling J."/>
            <person name="Gryganskyi A."/>
            <person name="Hameed K."/>
            <person name="Tschaplinski T."/>
            <person name="Misztal P."/>
            <person name="Wu S."/>
            <person name="Desiro A."/>
            <person name="Vande Pol N."/>
            <person name="Du Z.-Y."/>
            <person name="Zienkiewicz A."/>
            <person name="Zienkiewicz K."/>
            <person name="Morin E."/>
            <person name="Tisserant E."/>
            <person name="Splivallo R."/>
            <person name="Hainaut M."/>
            <person name="Henrissat B."/>
            <person name="Ohm R."/>
            <person name="Kuo A."/>
            <person name="Yan J."/>
            <person name="Lipzen A."/>
            <person name="Nolan M."/>
            <person name="Labutti K."/>
            <person name="Barry K."/>
            <person name="Goldstein A."/>
            <person name="Labbe J."/>
            <person name="Schadt C."/>
            <person name="Tuskan G."/>
            <person name="Grigoriev I."/>
            <person name="Martin F."/>
            <person name="Vilgalys R."/>
            <person name="Bonito G."/>
        </authorList>
    </citation>
    <scope>NUCLEOTIDE SEQUENCE [LARGE SCALE GENOMIC DNA]</scope>
    <source>
        <strain evidence="2 3">AG-77</strain>
    </source>
</reference>
<feature type="region of interest" description="Disordered" evidence="1">
    <location>
        <begin position="168"/>
        <end position="246"/>
    </location>
</feature>
<feature type="compositionally biased region" description="Polar residues" evidence="1">
    <location>
        <begin position="475"/>
        <end position="497"/>
    </location>
</feature>
<proteinExistence type="predicted"/>
<sequence>MEVAQPLPAQQHTPTQTSADTLTHSALLLPTHDTTMAPTAHNSNVTATATPTLTKQATLTSETNSENSDSMRGFSQESNSSMGVGVSSSLSDESSHSADDSQGDDSAARRSLRQQSKERAIEHVLQQGKILKISRRLRTRLEYAILKIRRGWSKYTLQEVESLMQPEMSPRITSKRPLAVSTSPRYSSRKRLRKEYPDYEQPSDLITSRRSRHQQDAMEDVISSSDLQTSPTDPATSAAAGGGRLYRSRPSFSQFKDSELFLPAKSLMDIATSSPAQSPRLNSGSGFSTFPSQYGIQSPYGSPGSPLYRDSTPVSNWSSLSQPTSPVVTSSSTMLSTAAVASLVQQYGEEIKDDGSEAPSETQAARTILLLASSPTRPPPRTLDQGYLNRQASAAASAASVRSPTASPVLKHAELTTSLSSLPGLTSGLTSYSPLTSSPLVQFQTTAASTPSPDRSPTLADDSPFLVKRGGTKGGSNSSLASDSGKQGSSAFLSASATKHEPTSPSPLSSTSLPILASSPTVTQETTVRAITPPPAKDDDVNSLAPGEISSTVPPTSTVTTRSKSAVPPRTPSPRRRSQADETHGVRTPPPSGGNEGMSLRHYNNIATGAAAVAPVSGGSIAQSIAARRRNSGLTGGSGMDMVFLTPEGSSKK</sequence>
<evidence type="ECO:0000313" key="2">
    <source>
        <dbReference type="EMBL" id="OAQ34213.1"/>
    </source>
</evidence>
<feature type="region of interest" description="Disordered" evidence="1">
    <location>
        <begin position="1"/>
        <end position="115"/>
    </location>
</feature>
<protein>
    <submittedName>
        <fullName evidence="2">Uncharacterized protein</fullName>
    </submittedName>
</protein>
<feature type="compositionally biased region" description="Low complexity" evidence="1">
    <location>
        <begin position="78"/>
        <end position="92"/>
    </location>
</feature>
<feature type="compositionally biased region" description="Low complexity" evidence="1">
    <location>
        <begin position="506"/>
        <end position="521"/>
    </location>
</feature>
<keyword evidence="3" id="KW-1185">Reference proteome</keyword>
<feature type="region of interest" description="Disordered" evidence="1">
    <location>
        <begin position="631"/>
        <end position="653"/>
    </location>
</feature>
<organism evidence="2 3">
    <name type="scientific">Linnemannia elongata AG-77</name>
    <dbReference type="NCBI Taxonomy" id="1314771"/>
    <lineage>
        <taxon>Eukaryota</taxon>
        <taxon>Fungi</taxon>
        <taxon>Fungi incertae sedis</taxon>
        <taxon>Mucoromycota</taxon>
        <taxon>Mortierellomycotina</taxon>
        <taxon>Mortierellomycetes</taxon>
        <taxon>Mortierellales</taxon>
        <taxon>Mortierellaceae</taxon>
        <taxon>Linnemannia</taxon>
    </lineage>
</organism>
<feature type="compositionally biased region" description="Polar residues" evidence="1">
    <location>
        <begin position="273"/>
        <end position="300"/>
    </location>
</feature>
<feature type="region of interest" description="Disordered" evidence="1">
    <location>
        <begin position="273"/>
        <end position="330"/>
    </location>
</feature>
<evidence type="ECO:0000256" key="1">
    <source>
        <dbReference type="SAM" id="MobiDB-lite"/>
    </source>
</evidence>
<evidence type="ECO:0000313" key="3">
    <source>
        <dbReference type="Proteomes" id="UP000078512"/>
    </source>
</evidence>
<feature type="compositionally biased region" description="Polar residues" evidence="1">
    <location>
        <begin position="32"/>
        <end position="77"/>
    </location>
</feature>
<dbReference type="EMBL" id="KV442018">
    <property type="protein sequence ID" value="OAQ34213.1"/>
    <property type="molecule type" value="Genomic_DNA"/>
</dbReference>
<accession>A0A197KAK7</accession>
<feature type="compositionally biased region" description="Polar residues" evidence="1">
    <location>
        <begin position="8"/>
        <end position="24"/>
    </location>
</feature>
<feature type="compositionally biased region" description="Polar residues" evidence="1">
    <location>
        <begin position="222"/>
        <end position="235"/>
    </location>
</feature>
<feature type="compositionally biased region" description="Low complexity" evidence="1">
    <location>
        <begin position="318"/>
        <end position="330"/>
    </location>
</feature>
<feature type="region of interest" description="Disordered" evidence="1">
    <location>
        <begin position="443"/>
        <end position="602"/>
    </location>
</feature>
<dbReference type="OrthoDB" id="2359117at2759"/>